<keyword evidence="3 10" id="KW-1003">Cell membrane</keyword>
<evidence type="ECO:0000256" key="4">
    <source>
        <dbReference type="ARBA" id="ARBA00022692"/>
    </source>
</evidence>
<evidence type="ECO:0000256" key="1">
    <source>
        <dbReference type="ARBA" id="ARBA00004651"/>
    </source>
</evidence>
<comment type="similarity">
    <text evidence="10">Belongs to the monovalent cation:proton antiporter 1 (CPA1) transporter (TC 2.A.36) family.</text>
</comment>
<feature type="transmembrane region" description="Helical" evidence="10">
    <location>
        <begin position="309"/>
        <end position="330"/>
    </location>
</feature>
<keyword evidence="2 10" id="KW-0813">Transport</keyword>
<feature type="transmembrane region" description="Helical" evidence="10">
    <location>
        <begin position="351"/>
        <end position="370"/>
    </location>
</feature>
<keyword evidence="5 10" id="KW-1133">Transmembrane helix</keyword>
<feature type="domain" description="Cation/H+ exchanger transmembrane" evidence="11">
    <location>
        <begin position="19"/>
        <end position="406"/>
    </location>
</feature>
<dbReference type="InterPro" id="IPR006153">
    <property type="entry name" value="Cation/H_exchanger_TM"/>
</dbReference>
<organism evidence="12 13">
    <name type="scientific">Nonomuraea spiralis</name>
    <dbReference type="NCBI Taxonomy" id="46182"/>
    <lineage>
        <taxon>Bacteria</taxon>
        <taxon>Bacillati</taxon>
        <taxon>Actinomycetota</taxon>
        <taxon>Actinomycetes</taxon>
        <taxon>Streptosporangiales</taxon>
        <taxon>Streptosporangiaceae</taxon>
        <taxon>Nonomuraea</taxon>
    </lineage>
</organism>
<feature type="transmembrane region" description="Helical" evidence="10">
    <location>
        <begin position="54"/>
        <end position="76"/>
    </location>
</feature>
<evidence type="ECO:0000259" key="11">
    <source>
        <dbReference type="Pfam" id="PF00999"/>
    </source>
</evidence>
<accession>A0ABV5IEZ9</accession>
<feature type="transmembrane region" description="Helical" evidence="10">
    <location>
        <begin position="179"/>
        <end position="204"/>
    </location>
</feature>
<sequence length="535" mass="57627">MNPTMGLQLLLMAGGAVGVAAVARRRGWPAPLLLVAAGLLVSPLVPAVPLQPELVLFVFLPPLLYSAALDSSYLRLRDVKGAVALLSIGLVLFTTAVVGLVVHLLLPQLPLAAAFALGAIIAPPDAVAAVAVGRRLGLPRRSLTILIGESLFNDATALTAYRVAIGAAVGGSIDLFQGVAQFLFAALGGVAIGLALAFVFAWVFQHTRDSLVENTLMLLIPFAAYLAAESVHVSGLGPEPVHASGVISVVVVGLYLGNRMHQRGFGTRLVSDAVWKVTDFFLESIVFALIGLQLVTVVQGITGYSPWQVAGYALAVLAVTIVSRFVWVFAFTPLVKLVRRGGDAPSPQQRVILSWAGMRGVVSLAAAFSIPPDIPARDRAMLLFLTFTTVIGTLLIQGMTFPALIRKLRVSSDQERYEDTLAEAAAQQAALEAGLAELNRLVEHEGEPDEIKKQVIDQLREKSWRRSLTAWERLGGGTAQGGAETPSSLYRRLRRDMLTAEREVFVRLRDERRLDDEVLREVMAQLDFEEAILER</sequence>
<evidence type="ECO:0000256" key="7">
    <source>
        <dbReference type="ARBA" id="ARBA00023065"/>
    </source>
</evidence>
<proteinExistence type="inferred from homology"/>
<evidence type="ECO:0000313" key="12">
    <source>
        <dbReference type="EMBL" id="MFB9203096.1"/>
    </source>
</evidence>
<comment type="caution">
    <text evidence="12">The sequence shown here is derived from an EMBL/GenBank/DDBJ whole genome shotgun (WGS) entry which is preliminary data.</text>
</comment>
<feature type="transmembrane region" description="Helical" evidence="10">
    <location>
        <begin position="83"/>
        <end position="106"/>
    </location>
</feature>
<dbReference type="PANTHER" id="PTHR10110">
    <property type="entry name" value="SODIUM/HYDROGEN EXCHANGER"/>
    <property type="match status" value="1"/>
</dbReference>
<feature type="transmembrane region" description="Helical" evidence="10">
    <location>
        <begin position="30"/>
        <end position="48"/>
    </location>
</feature>
<gene>
    <name evidence="12" type="ORF">ACFFV7_17990</name>
</gene>
<evidence type="ECO:0000256" key="9">
    <source>
        <dbReference type="ARBA" id="ARBA00023201"/>
    </source>
</evidence>
<feature type="transmembrane region" description="Helical" evidence="10">
    <location>
        <begin position="112"/>
        <end position="132"/>
    </location>
</feature>
<dbReference type="Proteomes" id="UP001589647">
    <property type="component" value="Unassembled WGS sequence"/>
</dbReference>
<reference evidence="12 13" key="1">
    <citation type="submission" date="2024-09" db="EMBL/GenBank/DDBJ databases">
        <authorList>
            <person name="Sun Q."/>
            <person name="Mori K."/>
        </authorList>
    </citation>
    <scope>NUCLEOTIDE SEQUENCE [LARGE SCALE GENOMIC DNA]</scope>
    <source>
        <strain evidence="12 13">CCM 3426</strain>
    </source>
</reference>
<dbReference type="Pfam" id="PF00999">
    <property type="entry name" value="Na_H_Exchanger"/>
    <property type="match status" value="1"/>
</dbReference>
<comment type="subcellular location">
    <subcellularLocation>
        <location evidence="1 10">Cell membrane</location>
        <topology evidence="1 10">Multi-pass membrane protein</topology>
    </subcellularLocation>
</comment>
<keyword evidence="4 10" id="KW-0812">Transmembrane</keyword>
<feature type="transmembrane region" description="Helical" evidence="10">
    <location>
        <begin position="277"/>
        <end position="297"/>
    </location>
</feature>
<dbReference type="PANTHER" id="PTHR10110:SF86">
    <property type="entry name" value="SODIUM_HYDROGEN EXCHANGER 7"/>
    <property type="match status" value="1"/>
</dbReference>
<dbReference type="Gene3D" id="6.10.140.1330">
    <property type="match status" value="1"/>
</dbReference>
<evidence type="ECO:0000256" key="2">
    <source>
        <dbReference type="ARBA" id="ARBA00022448"/>
    </source>
</evidence>
<dbReference type="EMBL" id="JBHMEI010000013">
    <property type="protein sequence ID" value="MFB9203096.1"/>
    <property type="molecule type" value="Genomic_DNA"/>
</dbReference>
<feature type="transmembrane region" description="Helical" evidence="10">
    <location>
        <begin position="240"/>
        <end position="257"/>
    </location>
</feature>
<keyword evidence="10" id="KW-0050">Antiport</keyword>
<evidence type="ECO:0000256" key="10">
    <source>
        <dbReference type="RuleBase" id="RU366002"/>
    </source>
</evidence>
<keyword evidence="6 10" id="KW-0915">Sodium</keyword>
<feature type="transmembrane region" description="Helical" evidence="10">
    <location>
        <begin position="152"/>
        <end position="173"/>
    </location>
</feature>
<keyword evidence="13" id="KW-1185">Reference proteome</keyword>
<evidence type="ECO:0000256" key="6">
    <source>
        <dbReference type="ARBA" id="ARBA00023053"/>
    </source>
</evidence>
<name>A0ABV5IEZ9_9ACTN</name>
<comment type="caution">
    <text evidence="10">Lacks conserved residue(s) required for the propagation of feature annotation.</text>
</comment>
<dbReference type="InterPro" id="IPR018422">
    <property type="entry name" value="Cation/H_exchanger_CPA1"/>
</dbReference>
<dbReference type="RefSeq" id="WP_229823360.1">
    <property type="nucleotide sequence ID" value="NZ_BMRC01000002.1"/>
</dbReference>
<feature type="transmembrane region" description="Helical" evidence="10">
    <location>
        <begin position="211"/>
        <end position="228"/>
    </location>
</feature>
<protein>
    <submittedName>
        <fullName evidence="12">Na+/H+ antiporter</fullName>
    </submittedName>
</protein>
<evidence type="ECO:0000313" key="13">
    <source>
        <dbReference type="Proteomes" id="UP001589647"/>
    </source>
</evidence>
<dbReference type="InterPro" id="IPR004705">
    <property type="entry name" value="Cation/H_exchanger_CPA1_bac"/>
</dbReference>
<keyword evidence="8 10" id="KW-0472">Membrane</keyword>
<keyword evidence="7 10" id="KW-0406">Ion transport</keyword>
<feature type="transmembrane region" description="Helical" evidence="10">
    <location>
        <begin position="6"/>
        <end position="23"/>
    </location>
</feature>
<feature type="transmembrane region" description="Helical" evidence="10">
    <location>
        <begin position="382"/>
        <end position="405"/>
    </location>
</feature>
<dbReference type="NCBIfam" id="TIGR00831">
    <property type="entry name" value="a_cpa1"/>
    <property type="match status" value="1"/>
</dbReference>
<evidence type="ECO:0000256" key="3">
    <source>
        <dbReference type="ARBA" id="ARBA00022475"/>
    </source>
</evidence>
<keyword evidence="9 10" id="KW-0739">Sodium transport</keyword>
<evidence type="ECO:0000256" key="5">
    <source>
        <dbReference type="ARBA" id="ARBA00022989"/>
    </source>
</evidence>
<evidence type="ECO:0000256" key="8">
    <source>
        <dbReference type="ARBA" id="ARBA00023136"/>
    </source>
</evidence>
<comment type="function">
    <text evidence="10">Na(+)/H(+) antiporter that extrudes sodium in exchange for external protons.</text>
</comment>